<proteinExistence type="predicted"/>
<comment type="caution">
    <text evidence="1">The sequence shown here is derived from an EMBL/GenBank/DDBJ whole genome shotgun (WGS) entry which is preliminary data.</text>
</comment>
<dbReference type="Proteomes" id="UP001375539">
    <property type="component" value="Unassembled WGS sequence"/>
</dbReference>
<protein>
    <submittedName>
        <fullName evidence="1">Helix-turn-helix domain-containing protein</fullName>
    </submittedName>
</protein>
<dbReference type="EMBL" id="JBBKAI010000002">
    <property type="protein sequence ID" value="MEJ8659249.1"/>
    <property type="molecule type" value="Genomic_DNA"/>
</dbReference>
<gene>
    <name evidence="1" type="ORF">WKI58_22490</name>
</gene>
<evidence type="ECO:0000313" key="1">
    <source>
        <dbReference type="EMBL" id="MEJ8659249.1"/>
    </source>
</evidence>
<accession>A0ACC6QLY8</accession>
<evidence type="ECO:0000313" key="2">
    <source>
        <dbReference type="Proteomes" id="UP001375539"/>
    </source>
</evidence>
<organism evidence="1 2">
    <name type="scientific">Streptomyces pratisoli</name>
    <dbReference type="NCBI Taxonomy" id="3139917"/>
    <lineage>
        <taxon>Bacteria</taxon>
        <taxon>Bacillati</taxon>
        <taxon>Actinomycetota</taxon>
        <taxon>Actinomycetes</taxon>
        <taxon>Kitasatosporales</taxon>
        <taxon>Streptomycetaceae</taxon>
        <taxon>Streptomyces</taxon>
    </lineage>
</organism>
<reference evidence="1" key="1">
    <citation type="submission" date="2024-03" db="EMBL/GenBank/DDBJ databases">
        <title>Novel Streptomyces species of biotechnological and ecological value are a feature of Machair soil.</title>
        <authorList>
            <person name="Prole J.R."/>
            <person name="Goodfellow M."/>
            <person name="Allenby N."/>
            <person name="Ward A.C."/>
        </authorList>
    </citation>
    <scope>NUCLEOTIDE SEQUENCE</scope>
    <source>
        <strain evidence="1">MS1.AVA.4</strain>
    </source>
</reference>
<name>A0ACC6QLY8_9ACTN</name>
<keyword evidence="2" id="KW-1185">Reference proteome</keyword>
<sequence length="469" mass="50081">MTKRTADSTEAAAPPLPSPKERRRLREARGLSEERFAKALGVTKATIRSWETGRTTPRGRKREAYAKLLATGATRDGEEAKDAVQAEDAVDVVQAQEAEWAAAPDVSPAAPAPEAPGSRGTSPAARPAREAGETPEAREAPEAPRTPPALRPPVAPPPPPPVTPPAKAPTPAKAPSTSDSADGAPAAPAFLTAEQAFDDLYARTAPGLVRQTYLLTGRRLLSQEAVERAFHLAWQRWPEVAVDRDPASWVRMVAYEHAMSPWHRLRRVHRRPDPDDPAAPATRTAGPSAPPAPRRTTLREALLGLPPSYRRTLLLYDGLGIDLPETAAETEASTPAAANRLLNARAAVAERLPELAEPQALQAELGDLVAHVAAPKIASARSVRAGSEHRAELWTRAAIGLTALILGAAAITMAVTEDHYEPPQSPGETVGGVPPRGGPEPYTKADYRLRGQLRSHLDTGPERLLPLAR</sequence>